<dbReference type="Proteomes" id="UP000584867">
    <property type="component" value="Unassembled WGS sequence"/>
</dbReference>
<dbReference type="RefSeq" id="WP_184257241.1">
    <property type="nucleotide sequence ID" value="NZ_JACHIO010000013.1"/>
</dbReference>
<gene>
    <name evidence="1" type="ORF">HDF15_003300</name>
</gene>
<evidence type="ECO:0000313" key="2">
    <source>
        <dbReference type="Proteomes" id="UP000584867"/>
    </source>
</evidence>
<accession>A0A7W8E9W8</accession>
<organism evidence="1 2">
    <name type="scientific">Granulicella mallensis</name>
    <dbReference type="NCBI Taxonomy" id="940614"/>
    <lineage>
        <taxon>Bacteria</taxon>
        <taxon>Pseudomonadati</taxon>
        <taxon>Acidobacteriota</taxon>
        <taxon>Terriglobia</taxon>
        <taxon>Terriglobales</taxon>
        <taxon>Acidobacteriaceae</taxon>
        <taxon>Granulicella</taxon>
    </lineage>
</organism>
<sequence>MNMRTRRDFVIAAIGTAASLSSGPGRSLVLSKETYSDLLTAKTKGQQMRDQAEDPRITRARLSGPEQVTRNATVAELGADGTLTVLAKGTNEWVCVPGNENKIGEPPMCMNPMGMLWMMDAMQGKPTPTNKSPGMIYMLCGATQRSNTDPSDKTSPAIPIGPHWMITWPFDAKEYGLPTTVRDNGAWVMFAGTPFAYLHVCGTPWDGKEYREGDEAVWTMRYTRP</sequence>
<name>A0A7W8E9W8_9BACT</name>
<reference evidence="1 2" key="1">
    <citation type="submission" date="2020-08" db="EMBL/GenBank/DDBJ databases">
        <title>Genomic Encyclopedia of Type Strains, Phase IV (KMG-V): Genome sequencing to study the core and pangenomes of soil and plant-associated prokaryotes.</title>
        <authorList>
            <person name="Whitman W."/>
        </authorList>
    </citation>
    <scope>NUCLEOTIDE SEQUENCE [LARGE SCALE GENOMIC DNA]</scope>
    <source>
        <strain evidence="1 2">X5P3</strain>
    </source>
</reference>
<protein>
    <submittedName>
        <fullName evidence="1">Uncharacterized protein</fullName>
    </submittedName>
</protein>
<evidence type="ECO:0000313" key="1">
    <source>
        <dbReference type="EMBL" id="MBB5064938.1"/>
    </source>
</evidence>
<comment type="caution">
    <text evidence="1">The sequence shown here is derived from an EMBL/GenBank/DDBJ whole genome shotgun (WGS) entry which is preliminary data.</text>
</comment>
<dbReference type="AlphaFoldDB" id="A0A7W8E9W8"/>
<dbReference type="EMBL" id="JACHIO010000013">
    <property type="protein sequence ID" value="MBB5064938.1"/>
    <property type="molecule type" value="Genomic_DNA"/>
</dbReference>
<proteinExistence type="predicted"/>